<dbReference type="Pfam" id="PF01901">
    <property type="entry name" value="O_anti_polymase"/>
    <property type="match status" value="2"/>
</dbReference>
<feature type="transmembrane region" description="Helical" evidence="1">
    <location>
        <begin position="360"/>
        <end position="379"/>
    </location>
</feature>
<accession>A0ABQ5NHQ1</accession>
<dbReference type="NCBIfam" id="TIGR04370">
    <property type="entry name" value="glyco_rpt_poly"/>
    <property type="match status" value="1"/>
</dbReference>
<dbReference type="InterPro" id="IPR002760">
    <property type="entry name" value="O_anti_polymase"/>
</dbReference>
<comment type="caution">
    <text evidence="2">The sequence shown here is derived from an EMBL/GenBank/DDBJ whole genome shotgun (WGS) entry which is preliminary data.</text>
</comment>
<keyword evidence="3" id="KW-1185">Reference proteome</keyword>
<dbReference type="Proteomes" id="UP001065593">
    <property type="component" value="Unassembled WGS sequence"/>
</dbReference>
<feature type="transmembrane region" description="Helical" evidence="1">
    <location>
        <begin position="214"/>
        <end position="235"/>
    </location>
</feature>
<protein>
    <recommendedName>
        <fullName evidence="4">Oligosaccharide repeat unit polymerase</fullName>
    </recommendedName>
</protein>
<dbReference type="EMBL" id="BRZA01000001">
    <property type="protein sequence ID" value="GLC87857.1"/>
    <property type="molecule type" value="Genomic_DNA"/>
</dbReference>
<feature type="transmembrane region" description="Helical" evidence="1">
    <location>
        <begin position="141"/>
        <end position="160"/>
    </location>
</feature>
<name>A0ABQ5NHQ1_9BACI</name>
<evidence type="ECO:0000313" key="3">
    <source>
        <dbReference type="Proteomes" id="UP001065593"/>
    </source>
</evidence>
<evidence type="ECO:0000256" key="1">
    <source>
        <dbReference type="SAM" id="Phobius"/>
    </source>
</evidence>
<organism evidence="2 3">
    <name type="scientific">Lysinibacillus piscis</name>
    <dbReference type="NCBI Taxonomy" id="2518931"/>
    <lineage>
        <taxon>Bacteria</taxon>
        <taxon>Bacillati</taxon>
        <taxon>Bacillota</taxon>
        <taxon>Bacilli</taxon>
        <taxon>Bacillales</taxon>
        <taxon>Bacillaceae</taxon>
        <taxon>Lysinibacillus</taxon>
    </lineage>
</organism>
<feature type="transmembrane region" description="Helical" evidence="1">
    <location>
        <begin position="414"/>
        <end position="432"/>
    </location>
</feature>
<reference evidence="2" key="1">
    <citation type="submission" date="2022-08" db="EMBL/GenBank/DDBJ databases">
        <title>Draft genome sequence of Lysinibacillus sp. strain KH24.</title>
        <authorList>
            <person name="Kanbe H."/>
            <person name="Itoh H."/>
        </authorList>
    </citation>
    <scope>NUCLEOTIDE SEQUENCE</scope>
    <source>
        <strain evidence="2">KH24</strain>
    </source>
</reference>
<gene>
    <name evidence="2" type="ORF">LYSBPC_09840</name>
</gene>
<feature type="transmembrane region" description="Helical" evidence="1">
    <location>
        <begin position="33"/>
        <end position="51"/>
    </location>
</feature>
<evidence type="ECO:0000313" key="2">
    <source>
        <dbReference type="EMBL" id="GLC87857.1"/>
    </source>
</evidence>
<feature type="transmembrane region" description="Helical" evidence="1">
    <location>
        <begin position="391"/>
        <end position="408"/>
    </location>
</feature>
<keyword evidence="1" id="KW-1133">Transmembrane helix</keyword>
<feature type="transmembrane region" description="Helical" evidence="1">
    <location>
        <begin position="192"/>
        <end position="207"/>
    </location>
</feature>
<feature type="transmembrane region" description="Helical" evidence="1">
    <location>
        <begin position="63"/>
        <end position="81"/>
    </location>
</feature>
<evidence type="ECO:0008006" key="4">
    <source>
        <dbReference type="Google" id="ProtNLM"/>
    </source>
</evidence>
<feature type="transmembrane region" description="Helical" evidence="1">
    <location>
        <begin position="169"/>
        <end position="186"/>
    </location>
</feature>
<feature type="transmembrane region" description="Helical" evidence="1">
    <location>
        <begin position="101"/>
        <end position="121"/>
    </location>
</feature>
<sequence length="439" mass="50259">MKEASHLHRCIICMNKLKPVLTKINKIDTFSPYFFLPFILMLYFFVSLFDFHRFEMFKITASIWPAVILAIVCYYIGVYIIDKLQWTIPSFGLSFFGKYVVHFIVALMLLGLVSYIMMMVGGGLGISDESNRRNLDPKLNFFSQLLWFGALLLLSYKMILEKHMTWKKAIVYGAIFAVVMFLFLLMGYRTPLVIMLFTGIIIFHYVVQRVKLTWFLTALFVIGVVFSMFGFLRVLTEDTSKEFNDRSQPDVELSEEEAKRLLTAEQKVNLTPKWIRAINQEAVTGHIVLSTIIEYTQQEGYLKGEIHKGVFNTILPGEQISPRMRVTEVVNSIGVEKGKYITRETRTTTPTFIGQLFLDGGYLLVAIGFLLYGVLISLIYNKVKQGGVRSFHAVAYAFVITVFTVSMHTGLLDLIFILMLGFVIIASAIIKIDNNKLRF</sequence>
<proteinExistence type="predicted"/>
<keyword evidence="1" id="KW-0812">Transmembrane</keyword>
<keyword evidence="1" id="KW-0472">Membrane</keyword>